<dbReference type="InterPro" id="IPR047202">
    <property type="entry name" value="Lipocalin_Blc-like_dom"/>
</dbReference>
<gene>
    <name evidence="4" type="ORF">ACFQ2N_06765</name>
</gene>
<dbReference type="PROSITE" id="PS00213">
    <property type="entry name" value="LIPOCALIN"/>
    <property type="match status" value="1"/>
</dbReference>
<proteinExistence type="inferred from homology"/>
<dbReference type="CDD" id="cd19438">
    <property type="entry name" value="lipocalin_Blc-like"/>
    <property type="match status" value="1"/>
</dbReference>
<evidence type="ECO:0000313" key="5">
    <source>
        <dbReference type="Proteomes" id="UP001597033"/>
    </source>
</evidence>
<comment type="subunit">
    <text evidence="2">Homodimer.</text>
</comment>
<evidence type="ECO:0000313" key="4">
    <source>
        <dbReference type="EMBL" id="MFD1042043.1"/>
    </source>
</evidence>
<keyword evidence="2" id="KW-0472">Membrane</keyword>
<comment type="subcellular location">
    <subcellularLocation>
        <location evidence="2">Cell outer membrane</location>
    </subcellularLocation>
</comment>
<sequence length="194" mass="21404">MSHLMRASTTIALGLACLLAVPGRAAAQPPMHKPVPVLDLQRYAGTWHQVAHLPMFFQRKCARDTTATYTPREDGTLEVRNTCVRKDGERIEAVGVAQPVPGAPGSLRVRFAPGWTSWLPLAWAPYWVIAVDPEYRWAMVGGPDRDHLWILSREPALAPERYAALVEQARDLGYPVDELLVANPADGMEATASR</sequence>
<dbReference type="InterPro" id="IPR022272">
    <property type="entry name" value="Lipocalin_CS"/>
</dbReference>
<evidence type="ECO:0000259" key="3">
    <source>
        <dbReference type="Pfam" id="PF08212"/>
    </source>
</evidence>
<dbReference type="PANTHER" id="PTHR10612">
    <property type="entry name" value="APOLIPOPROTEIN D"/>
    <property type="match status" value="1"/>
</dbReference>
<reference evidence="5" key="1">
    <citation type="journal article" date="2019" name="Int. J. Syst. Evol. Microbiol.">
        <title>The Global Catalogue of Microorganisms (GCM) 10K type strain sequencing project: providing services to taxonomists for standard genome sequencing and annotation.</title>
        <authorList>
            <consortium name="The Broad Institute Genomics Platform"/>
            <consortium name="The Broad Institute Genome Sequencing Center for Infectious Disease"/>
            <person name="Wu L."/>
            <person name="Ma J."/>
        </authorList>
    </citation>
    <scope>NUCLEOTIDE SEQUENCE [LARGE SCALE GENOMIC DNA]</scope>
    <source>
        <strain evidence="5">CCUG 55854</strain>
    </source>
</reference>
<dbReference type="RefSeq" id="WP_379655845.1">
    <property type="nucleotide sequence ID" value="NZ_JBHTKN010000003.1"/>
</dbReference>
<dbReference type="SUPFAM" id="SSF50814">
    <property type="entry name" value="Lipocalins"/>
    <property type="match status" value="1"/>
</dbReference>
<dbReference type="PIRSF" id="PIRSF036893">
    <property type="entry name" value="Lipocalin_ApoD"/>
    <property type="match status" value="1"/>
</dbReference>
<keyword evidence="2" id="KW-0446">Lipid-binding</keyword>
<dbReference type="PRINTS" id="PR01171">
    <property type="entry name" value="BCTLIPOCALIN"/>
</dbReference>
<dbReference type="Proteomes" id="UP001597033">
    <property type="component" value="Unassembled WGS sequence"/>
</dbReference>
<organism evidence="4 5">
    <name type="scientific">Pseudoxanthomonas kaohsiungensis</name>
    <dbReference type="NCBI Taxonomy" id="283923"/>
    <lineage>
        <taxon>Bacteria</taxon>
        <taxon>Pseudomonadati</taxon>
        <taxon>Pseudomonadota</taxon>
        <taxon>Gammaproteobacteria</taxon>
        <taxon>Lysobacterales</taxon>
        <taxon>Lysobacteraceae</taxon>
        <taxon>Pseudoxanthomonas</taxon>
    </lineage>
</organism>
<keyword evidence="2" id="KW-0998">Cell outer membrane</keyword>
<feature type="domain" description="Lipocalin/cytosolic fatty-acid binding" evidence="3">
    <location>
        <begin position="38"/>
        <end position="181"/>
    </location>
</feature>
<dbReference type="Pfam" id="PF08212">
    <property type="entry name" value="Lipocalin_2"/>
    <property type="match status" value="1"/>
</dbReference>
<dbReference type="PROSITE" id="PS51257">
    <property type="entry name" value="PROKAR_LIPOPROTEIN"/>
    <property type="match status" value="1"/>
</dbReference>
<keyword evidence="2" id="KW-0449">Lipoprotein</keyword>
<protein>
    <recommendedName>
        <fullName evidence="2">Outer membrane lipoprotein Blc</fullName>
    </recommendedName>
</protein>
<dbReference type="InterPro" id="IPR012674">
    <property type="entry name" value="Calycin"/>
</dbReference>
<feature type="signal peptide" evidence="2">
    <location>
        <begin position="1"/>
        <end position="27"/>
    </location>
</feature>
<dbReference type="InterPro" id="IPR000566">
    <property type="entry name" value="Lipocln_cytosolic_FA-bd_dom"/>
</dbReference>
<dbReference type="PANTHER" id="PTHR10612:SF34">
    <property type="entry name" value="APOLIPOPROTEIN D"/>
    <property type="match status" value="1"/>
</dbReference>
<name>A0ABW3LW03_9GAMM</name>
<comment type="similarity">
    <text evidence="1 2">Belongs to the calycin superfamily. Lipocalin family.</text>
</comment>
<keyword evidence="2" id="KW-0732">Signal</keyword>
<evidence type="ECO:0000256" key="1">
    <source>
        <dbReference type="ARBA" id="ARBA00006889"/>
    </source>
</evidence>
<comment type="caution">
    <text evidence="4">The sequence shown here is derived from an EMBL/GenBank/DDBJ whole genome shotgun (WGS) entry which is preliminary data.</text>
</comment>
<feature type="chain" id="PRO_5045015715" description="Outer membrane lipoprotein Blc" evidence="2">
    <location>
        <begin position="28"/>
        <end position="194"/>
    </location>
</feature>
<accession>A0ABW3LW03</accession>
<dbReference type="EMBL" id="JBHTKN010000003">
    <property type="protein sequence ID" value="MFD1042043.1"/>
    <property type="molecule type" value="Genomic_DNA"/>
</dbReference>
<dbReference type="InterPro" id="IPR002446">
    <property type="entry name" value="Lipocalin_bac"/>
</dbReference>
<dbReference type="InterPro" id="IPR022271">
    <property type="entry name" value="Lipocalin_ApoD"/>
</dbReference>
<keyword evidence="5" id="KW-1185">Reference proteome</keyword>
<dbReference type="Gene3D" id="2.40.128.20">
    <property type="match status" value="1"/>
</dbReference>
<evidence type="ECO:0000256" key="2">
    <source>
        <dbReference type="PIRNR" id="PIRNR036893"/>
    </source>
</evidence>
<comment type="function">
    <text evidence="2">Involved in the storage or transport of lipids necessary for membrane maintenance under stressful conditions. Displays a binding preference for lysophospholipids.</text>
</comment>